<reference evidence="2" key="1">
    <citation type="submission" date="2020-11" db="EMBL/GenBank/DDBJ databases">
        <authorList>
            <person name="Koelle M."/>
            <person name="Horta M.A.C."/>
            <person name="Nowrousian M."/>
            <person name="Ohm R.A."/>
            <person name="Benz P."/>
            <person name="Pilgard A."/>
        </authorList>
    </citation>
    <scope>NUCLEOTIDE SEQUENCE</scope>
    <source>
        <strain evidence="2">FPRL280</strain>
    </source>
</reference>
<feature type="compositionally biased region" description="Basic and acidic residues" evidence="1">
    <location>
        <begin position="310"/>
        <end position="329"/>
    </location>
</feature>
<organism evidence="2 3">
    <name type="scientific">Rhodonia placenta</name>
    <dbReference type="NCBI Taxonomy" id="104341"/>
    <lineage>
        <taxon>Eukaryota</taxon>
        <taxon>Fungi</taxon>
        <taxon>Dikarya</taxon>
        <taxon>Basidiomycota</taxon>
        <taxon>Agaricomycotina</taxon>
        <taxon>Agaricomycetes</taxon>
        <taxon>Polyporales</taxon>
        <taxon>Adustoporiaceae</taxon>
        <taxon>Rhodonia</taxon>
    </lineage>
</organism>
<dbReference type="EMBL" id="JADOXO010000015">
    <property type="protein sequence ID" value="KAF9819779.1"/>
    <property type="molecule type" value="Genomic_DNA"/>
</dbReference>
<evidence type="ECO:0000256" key="1">
    <source>
        <dbReference type="SAM" id="MobiDB-lite"/>
    </source>
</evidence>
<accession>A0A8H7P8N2</accession>
<dbReference type="Proteomes" id="UP000639403">
    <property type="component" value="Unassembled WGS sequence"/>
</dbReference>
<feature type="region of interest" description="Disordered" evidence="1">
    <location>
        <begin position="305"/>
        <end position="329"/>
    </location>
</feature>
<evidence type="ECO:0000313" key="3">
    <source>
        <dbReference type="Proteomes" id="UP000639403"/>
    </source>
</evidence>
<sequence length="329" mass="35714">METESAHTQRAARSMLGCFSPALTPCQFRPRTAPHAVTSASPIALHFKGRSYEALGGCNEDVLPRVIRVSGRRQASLPAVRISIPNGGCGLDRVISVGGMFGGYTDEQTPSDLVACGVMTFDETVELASVSHTRQSNIRGVPIWLLGSLRDRHAHNRMEGRDETARAPALPGDKRDDARKAIYHTLDVYLRALLRREKARDASVRAGQGAGRVCGWGSHGLSLHMAIRHDVARISRSPSGSETRSATVPRVALRARAKYIQRDRGAGSFLVHRTVAGRDAPGRASSGSMAVRLLIYMRGWGSRYGTGRRNKGEGKQEEEGEDVAEKHSA</sequence>
<evidence type="ECO:0000313" key="2">
    <source>
        <dbReference type="EMBL" id="KAF9819779.1"/>
    </source>
</evidence>
<comment type="caution">
    <text evidence="2">The sequence shown here is derived from an EMBL/GenBank/DDBJ whole genome shotgun (WGS) entry which is preliminary data.</text>
</comment>
<name>A0A8H7P8N2_9APHY</name>
<proteinExistence type="predicted"/>
<dbReference type="AlphaFoldDB" id="A0A8H7P8N2"/>
<gene>
    <name evidence="2" type="ORF">IEO21_01870</name>
</gene>
<reference evidence="2" key="2">
    <citation type="journal article" name="Front. Microbiol.">
        <title>Degradative Capacity of Two Strains of Rhodonia placenta: From Phenotype to Genotype.</title>
        <authorList>
            <person name="Kolle M."/>
            <person name="Horta M.A.C."/>
            <person name="Nowrousian M."/>
            <person name="Ohm R.A."/>
            <person name="Benz J.P."/>
            <person name="Pilgard A."/>
        </authorList>
    </citation>
    <scope>NUCLEOTIDE SEQUENCE</scope>
    <source>
        <strain evidence="2">FPRL280</strain>
    </source>
</reference>
<protein>
    <submittedName>
        <fullName evidence="2">Uncharacterized protein</fullName>
    </submittedName>
</protein>